<evidence type="ECO:0000256" key="5">
    <source>
        <dbReference type="ARBA" id="ARBA00022692"/>
    </source>
</evidence>
<keyword evidence="2 9" id="KW-0813">Transport</keyword>
<evidence type="ECO:0000256" key="3">
    <source>
        <dbReference type="ARBA" id="ARBA00022475"/>
    </source>
</evidence>
<keyword evidence="5 9" id="KW-0812">Transmembrane</keyword>
<feature type="domain" description="Tripartite ATP-independent periplasmic transporters DctQ component" evidence="10">
    <location>
        <begin position="23"/>
        <end position="166"/>
    </location>
</feature>
<keyword evidence="7 9" id="KW-0472">Membrane</keyword>
<evidence type="ECO:0000313" key="12">
    <source>
        <dbReference type="Proteomes" id="UP000249590"/>
    </source>
</evidence>
<dbReference type="PANTHER" id="PTHR35011">
    <property type="entry name" value="2,3-DIKETO-L-GULONATE TRAP TRANSPORTER SMALL PERMEASE PROTEIN YIAM"/>
    <property type="match status" value="1"/>
</dbReference>
<evidence type="ECO:0000256" key="9">
    <source>
        <dbReference type="RuleBase" id="RU369079"/>
    </source>
</evidence>
<organism evidence="11 12">
    <name type="scientific">Acuticoccus sediminis</name>
    <dbReference type="NCBI Taxonomy" id="2184697"/>
    <lineage>
        <taxon>Bacteria</taxon>
        <taxon>Pseudomonadati</taxon>
        <taxon>Pseudomonadota</taxon>
        <taxon>Alphaproteobacteria</taxon>
        <taxon>Hyphomicrobiales</taxon>
        <taxon>Amorphaceae</taxon>
        <taxon>Acuticoccus</taxon>
    </lineage>
</organism>
<dbReference type="Proteomes" id="UP000249590">
    <property type="component" value="Unassembled WGS sequence"/>
</dbReference>
<keyword evidence="3" id="KW-1003">Cell membrane</keyword>
<gene>
    <name evidence="11" type="ORF">DLJ53_07750</name>
</gene>
<comment type="caution">
    <text evidence="11">The sequence shown here is derived from an EMBL/GenBank/DDBJ whole genome shotgun (WGS) entry which is preliminary data.</text>
</comment>
<reference evidence="11 12" key="1">
    <citation type="submission" date="2018-05" db="EMBL/GenBank/DDBJ databases">
        <title>Acuticoccus sediminis sp. nov., isolated from deep-sea sediment of Indian Ocean.</title>
        <authorList>
            <person name="Liu X."/>
            <person name="Lai Q."/>
            <person name="Du Y."/>
            <person name="Sun F."/>
            <person name="Zhang X."/>
            <person name="Wang S."/>
            <person name="Shao Z."/>
        </authorList>
    </citation>
    <scope>NUCLEOTIDE SEQUENCE [LARGE SCALE GENOMIC DNA]</scope>
    <source>
        <strain evidence="11 12">PTG4-2</strain>
    </source>
</reference>
<feature type="transmembrane region" description="Helical" evidence="9">
    <location>
        <begin position="99"/>
        <end position="117"/>
    </location>
</feature>
<dbReference type="EMBL" id="QHHQ01000001">
    <property type="protein sequence ID" value="RAI04327.1"/>
    <property type="molecule type" value="Genomic_DNA"/>
</dbReference>
<evidence type="ECO:0000256" key="2">
    <source>
        <dbReference type="ARBA" id="ARBA00022448"/>
    </source>
</evidence>
<evidence type="ECO:0000256" key="6">
    <source>
        <dbReference type="ARBA" id="ARBA00022989"/>
    </source>
</evidence>
<accession>A0A8B2NW07</accession>
<dbReference type="GO" id="GO:0015740">
    <property type="term" value="P:C4-dicarboxylate transport"/>
    <property type="evidence" value="ECO:0007669"/>
    <property type="project" value="TreeGrafter"/>
</dbReference>
<comment type="similarity">
    <text evidence="8 9">Belongs to the TRAP transporter small permease family.</text>
</comment>
<evidence type="ECO:0000256" key="4">
    <source>
        <dbReference type="ARBA" id="ARBA00022519"/>
    </source>
</evidence>
<evidence type="ECO:0000256" key="1">
    <source>
        <dbReference type="ARBA" id="ARBA00004429"/>
    </source>
</evidence>
<dbReference type="GO" id="GO:0005886">
    <property type="term" value="C:plasma membrane"/>
    <property type="evidence" value="ECO:0007669"/>
    <property type="project" value="UniProtKB-SubCell"/>
</dbReference>
<comment type="subcellular location">
    <subcellularLocation>
        <location evidence="1 9">Cell inner membrane</location>
        <topology evidence="1 9">Multi-pass membrane protein</topology>
    </subcellularLocation>
</comment>
<comment type="function">
    <text evidence="9">Part of the tripartite ATP-independent periplasmic (TRAP) transport system.</text>
</comment>
<protein>
    <recommendedName>
        <fullName evidence="9">TRAP transporter small permease protein</fullName>
    </recommendedName>
</protein>
<dbReference type="AlphaFoldDB" id="A0A8B2NW07"/>
<keyword evidence="12" id="KW-1185">Reference proteome</keyword>
<evidence type="ECO:0000259" key="10">
    <source>
        <dbReference type="Pfam" id="PF04290"/>
    </source>
</evidence>
<dbReference type="InterPro" id="IPR055348">
    <property type="entry name" value="DctQ"/>
</dbReference>
<dbReference type="InterPro" id="IPR007387">
    <property type="entry name" value="TRAP_DctQ"/>
</dbReference>
<keyword evidence="4 9" id="KW-0997">Cell inner membrane</keyword>
<dbReference type="OrthoDB" id="4250245at2"/>
<dbReference type="PANTHER" id="PTHR35011:SF2">
    <property type="entry name" value="2,3-DIKETO-L-GULONATE TRAP TRANSPORTER SMALL PERMEASE PROTEIN YIAM"/>
    <property type="match status" value="1"/>
</dbReference>
<keyword evidence="6 9" id="KW-1133">Transmembrane helix</keyword>
<feature type="transmembrane region" description="Helical" evidence="9">
    <location>
        <begin position="12"/>
        <end position="37"/>
    </location>
</feature>
<sequence>MRSIARLFSRLTEGVAAMMMAAIFVVFILQIAVRYIVGSAWFAATFGDVVDASSFGWTLEFIMVLWLWTIFFGNAFVVRERDHVSFDILYFAVGPQVRRVFVVVGALAIMAALWLSIEPTYGKMRILKIKSSATLPVKMLPIYSIYFLFLAVVGLRYGWRAYEAIRHGVDREPHHHLEITDE</sequence>
<proteinExistence type="inferred from homology"/>
<evidence type="ECO:0000256" key="8">
    <source>
        <dbReference type="ARBA" id="ARBA00038436"/>
    </source>
</evidence>
<dbReference type="Pfam" id="PF04290">
    <property type="entry name" value="DctQ"/>
    <property type="match status" value="1"/>
</dbReference>
<feature type="transmembrane region" description="Helical" evidence="9">
    <location>
        <begin position="140"/>
        <end position="159"/>
    </location>
</feature>
<dbReference type="GO" id="GO:0022857">
    <property type="term" value="F:transmembrane transporter activity"/>
    <property type="evidence" value="ECO:0007669"/>
    <property type="project" value="UniProtKB-UniRule"/>
</dbReference>
<feature type="transmembrane region" description="Helical" evidence="9">
    <location>
        <begin position="57"/>
        <end position="78"/>
    </location>
</feature>
<evidence type="ECO:0000256" key="7">
    <source>
        <dbReference type="ARBA" id="ARBA00023136"/>
    </source>
</evidence>
<name>A0A8B2NW07_9HYPH</name>
<comment type="subunit">
    <text evidence="9">The complex comprises the extracytoplasmic solute receptor protein and the two transmembrane proteins.</text>
</comment>
<evidence type="ECO:0000313" key="11">
    <source>
        <dbReference type="EMBL" id="RAI04327.1"/>
    </source>
</evidence>